<dbReference type="NCBIfam" id="TIGR00126">
    <property type="entry name" value="deoC"/>
    <property type="match status" value="1"/>
</dbReference>
<evidence type="ECO:0000256" key="7">
    <source>
        <dbReference type="HAMAP-Rule" id="MF_00114"/>
    </source>
</evidence>
<dbReference type="InterPro" id="IPR013785">
    <property type="entry name" value="Aldolase_TIM"/>
</dbReference>
<dbReference type="GO" id="GO:0006018">
    <property type="term" value="P:2-deoxyribose 1-phosphate catabolic process"/>
    <property type="evidence" value="ECO:0007669"/>
    <property type="project" value="UniProtKB-UniRule"/>
</dbReference>
<dbReference type="GO" id="GO:0016052">
    <property type="term" value="P:carbohydrate catabolic process"/>
    <property type="evidence" value="ECO:0007669"/>
    <property type="project" value="TreeGrafter"/>
</dbReference>
<evidence type="ECO:0000313" key="8">
    <source>
        <dbReference type="EMBL" id="PND47997.1"/>
    </source>
</evidence>
<evidence type="ECO:0000256" key="3">
    <source>
        <dbReference type="ARBA" id="ARBA00023239"/>
    </source>
</evidence>
<dbReference type="SMART" id="SM01133">
    <property type="entry name" value="DeoC"/>
    <property type="match status" value="1"/>
</dbReference>
<comment type="pathway">
    <text evidence="7">Carbohydrate degradation; 2-deoxy-D-ribose 1-phosphate degradation; D-glyceraldehyde 3-phosphate and acetaldehyde from 2-deoxy-alpha-D-ribose 1-phosphate: step 2/2.</text>
</comment>
<dbReference type="HAMAP" id="MF_00114">
    <property type="entry name" value="DeoC_type1"/>
    <property type="match status" value="1"/>
</dbReference>
<feature type="active site" description="Schiff-base intermediate with acetaldehyde" evidence="7">
    <location>
        <position position="151"/>
    </location>
</feature>
<evidence type="ECO:0000256" key="6">
    <source>
        <dbReference type="ARBA" id="ARBA00056337"/>
    </source>
</evidence>
<comment type="function">
    <text evidence="6 7">Catalyzes a reversible aldol reaction between acetaldehyde and D-glyceraldehyde 3-phosphate to generate 2-deoxy-D-ribose 5-phosphate.</text>
</comment>
<dbReference type="FunFam" id="3.20.20.70:FF:000044">
    <property type="entry name" value="Deoxyribose-phosphate aldolase"/>
    <property type="match status" value="1"/>
</dbReference>
<dbReference type="EMBL" id="LOCM01000015">
    <property type="protein sequence ID" value="PND47997.1"/>
    <property type="molecule type" value="Genomic_DNA"/>
</dbReference>
<comment type="catalytic activity">
    <reaction evidence="5 7">
        <text>2-deoxy-D-ribose 5-phosphate = D-glyceraldehyde 3-phosphate + acetaldehyde</text>
        <dbReference type="Rhea" id="RHEA:12821"/>
        <dbReference type="ChEBI" id="CHEBI:15343"/>
        <dbReference type="ChEBI" id="CHEBI:59776"/>
        <dbReference type="ChEBI" id="CHEBI:62877"/>
        <dbReference type="EC" id="4.1.2.4"/>
    </reaction>
</comment>
<evidence type="ECO:0000256" key="2">
    <source>
        <dbReference type="ARBA" id="ARBA00022490"/>
    </source>
</evidence>
<keyword evidence="4 7" id="KW-0704">Schiff base</keyword>
<sequence length="220" mass="23074">MNINKYIDHTLLKADSVKDQIDQLLQEAKEFDFASVCVNPSWVSYCAKELTGTDVKVCTVVGFPLGATTSETKSFETKNAIANGADEIDMVINIGALKQGDFETVEKDIKAVVDASGDKLVKVIIEACLLTDEQKVKACTLVVNAGADFVKTSTGFSTGGATVSDVKLMRQTVGPDIGVKAAGGARSLEDALAFIEAGATRIGTSSGVKIINGEIANGGY</sequence>
<dbReference type="Pfam" id="PF01791">
    <property type="entry name" value="DeoC"/>
    <property type="match status" value="1"/>
</dbReference>
<dbReference type="PIRSF" id="PIRSF001357">
    <property type="entry name" value="DeoC"/>
    <property type="match status" value="1"/>
</dbReference>
<comment type="caution">
    <text evidence="8">The sequence shown here is derived from an EMBL/GenBank/DDBJ whole genome shotgun (WGS) entry which is preliminary data.</text>
</comment>
<protein>
    <recommendedName>
        <fullName evidence="7">Deoxyribose-phosphate aldolase</fullName>
        <shortName evidence="7">DERA</shortName>
        <ecNumber evidence="7">4.1.2.4</ecNumber>
    </recommendedName>
    <alternativeName>
        <fullName evidence="7">2-deoxy-D-ribose 5-phosphate aldolase</fullName>
    </alternativeName>
    <alternativeName>
        <fullName evidence="7">Phosphodeoxyriboaldolase</fullName>
        <shortName evidence="7">Deoxyriboaldolase</shortName>
    </alternativeName>
</protein>
<proteinExistence type="inferred from homology"/>
<keyword evidence="3 7" id="KW-0456">Lyase</keyword>
<name>A0A2N8LCW5_9STRE</name>
<dbReference type="PANTHER" id="PTHR10889">
    <property type="entry name" value="DEOXYRIBOSE-PHOSPHATE ALDOLASE"/>
    <property type="match status" value="1"/>
</dbReference>
<comment type="subcellular location">
    <subcellularLocation>
        <location evidence="7">Cytoplasm</location>
    </subcellularLocation>
</comment>
<dbReference type="OrthoDB" id="9778711at2"/>
<dbReference type="InterPro" id="IPR011343">
    <property type="entry name" value="DeoC"/>
</dbReference>
<dbReference type="EC" id="4.1.2.4" evidence="7"/>
<organism evidence="8 9">
    <name type="scientific">Streptococcus penaeicida</name>
    <dbReference type="NCBI Taxonomy" id="1765960"/>
    <lineage>
        <taxon>Bacteria</taxon>
        <taxon>Bacillati</taxon>
        <taxon>Bacillota</taxon>
        <taxon>Bacilli</taxon>
        <taxon>Lactobacillales</taxon>
        <taxon>Streptococcaceae</taxon>
        <taxon>Streptococcus</taxon>
    </lineage>
</organism>
<comment type="similarity">
    <text evidence="1 7">Belongs to the DeoC/FbaB aldolase family. DeoC type 1 subfamily.</text>
</comment>
<feature type="active site" description="Proton donor/acceptor" evidence="7">
    <location>
        <position position="89"/>
    </location>
</feature>
<dbReference type="UniPathway" id="UPA00002">
    <property type="reaction ID" value="UER00468"/>
</dbReference>
<dbReference type="InterPro" id="IPR002915">
    <property type="entry name" value="DeoC/FbaB/LacD_aldolase"/>
</dbReference>
<evidence type="ECO:0000256" key="5">
    <source>
        <dbReference type="ARBA" id="ARBA00048791"/>
    </source>
</evidence>
<reference evidence="8 9" key="1">
    <citation type="submission" date="2015-12" db="EMBL/GenBank/DDBJ databases">
        <title>Streptococcus penaeicida sp. nov.</title>
        <authorList>
            <person name="Gomez-Gil B."/>
            <person name="Morales-Covarrubias M."/>
        </authorList>
    </citation>
    <scope>NUCLEOTIDE SEQUENCE [LARGE SCALE GENOMIC DNA]</scope>
    <source>
        <strain evidence="8 9">CAIM 1838</strain>
    </source>
</reference>
<evidence type="ECO:0000313" key="9">
    <source>
        <dbReference type="Proteomes" id="UP000235963"/>
    </source>
</evidence>
<gene>
    <name evidence="7" type="primary">deoC</name>
    <name evidence="8" type="ORF">AT575_03740</name>
</gene>
<dbReference type="GO" id="GO:0004139">
    <property type="term" value="F:deoxyribose-phosphate aldolase activity"/>
    <property type="evidence" value="ECO:0007669"/>
    <property type="project" value="UniProtKB-UniRule"/>
</dbReference>
<dbReference type="PANTHER" id="PTHR10889:SF1">
    <property type="entry name" value="DEOXYRIBOSE-PHOSPHATE ALDOLASE"/>
    <property type="match status" value="1"/>
</dbReference>
<dbReference type="InterPro" id="IPR028581">
    <property type="entry name" value="DeoC_typeI"/>
</dbReference>
<dbReference type="RefSeq" id="WP_102777221.1">
    <property type="nucleotide sequence ID" value="NZ_CBCSGP010000002.1"/>
</dbReference>
<feature type="active site" description="Proton donor/acceptor" evidence="7">
    <location>
        <position position="180"/>
    </location>
</feature>
<keyword evidence="9" id="KW-1185">Reference proteome</keyword>
<dbReference type="GO" id="GO:0009264">
    <property type="term" value="P:deoxyribonucleotide catabolic process"/>
    <property type="evidence" value="ECO:0007669"/>
    <property type="project" value="UniProtKB-UniRule"/>
</dbReference>
<accession>A0A2N8LCW5</accession>
<dbReference type="GO" id="GO:0005737">
    <property type="term" value="C:cytoplasm"/>
    <property type="evidence" value="ECO:0007669"/>
    <property type="project" value="UniProtKB-SubCell"/>
</dbReference>
<dbReference type="SUPFAM" id="SSF51569">
    <property type="entry name" value="Aldolase"/>
    <property type="match status" value="1"/>
</dbReference>
<evidence type="ECO:0000256" key="4">
    <source>
        <dbReference type="ARBA" id="ARBA00023270"/>
    </source>
</evidence>
<dbReference type="Proteomes" id="UP000235963">
    <property type="component" value="Unassembled WGS sequence"/>
</dbReference>
<keyword evidence="2 7" id="KW-0963">Cytoplasm</keyword>
<dbReference type="AlphaFoldDB" id="A0A2N8LCW5"/>
<dbReference type="CDD" id="cd00959">
    <property type="entry name" value="DeoC"/>
    <property type="match status" value="1"/>
</dbReference>
<evidence type="ECO:0000256" key="1">
    <source>
        <dbReference type="ARBA" id="ARBA00010936"/>
    </source>
</evidence>
<dbReference type="Gene3D" id="3.20.20.70">
    <property type="entry name" value="Aldolase class I"/>
    <property type="match status" value="1"/>
</dbReference>